<dbReference type="RefSeq" id="WP_188479693.1">
    <property type="nucleotide sequence ID" value="NZ_BMFJ01000004.1"/>
</dbReference>
<evidence type="ECO:0008006" key="4">
    <source>
        <dbReference type="Google" id="ProtNLM"/>
    </source>
</evidence>
<keyword evidence="1" id="KW-0802">TPR repeat</keyword>
<dbReference type="EMBL" id="BMFJ01000004">
    <property type="protein sequence ID" value="GGE50546.1"/>
    <property type="molecule type" value="Genomic_DNA"/>
</dbReference>
<dbReference type="PROSITE" id="PS50005">
    <property type="entry name" value="TPR"/>
    <property type="match status" value="1"/>
</dbReference>
<comment type="caution">
    <text evidence="2">The sequence shown here is derived from an EMBL/GenBank/DDBJ whole genome shotgun (WGS) entry which is preliminary data.</text>
</comment>
<name>A0A917EJS4_9RHOB</name>
<dbReference type="InterPro" id="IPR019734">
    <property type="entry name" value="TPR_rpt"/>
</dbReference>
<organism evidence="2 3">
    <name type="scientific">Primorskyibacter flagellatus</name>
    <dbReference type="NCBI Taxonomy" id="1387277"/>
    <lineage>
        <taxon>Bacteria</taxon>
        <taxon>Pseudomonadati</taxon>
        <taxon>Pseudomonadota</taxon>
        <taxon>Alphaproteobacteria</taxon>
        <taxon>Rhodobacterales</taxon>
        <taxon>Roseobacteraceae</taxon>
        <taxon>Primorskyibacter</taxon>
    </lineage>
</organism>
<dbReference type="SUPFAM" id="SSF48452">
    <property type="entry name" value="TPR-like"/>
    <property type="match status" value="1"/>
</dbReference>
<evidence type="ECO:0000313" key="3">
    <source>
        <dbReference type="Proteomes" id="UP000612855"/>
    </source>
</evidence>
<feature type="repeat" description="TPR" evidence="1">
    <location>
        <begin position="62"/>
        <end position="95"/>
    </location>
</feature>
<dbReference type="AlphaFoldDB" id="A0A917EJS4"/>
<protein>
    <recommendedName>
        <fullName evidence="4">Tetratricopeptide repeat protein</fullName>
    </recommendedName>
</protein>
<evidence type="ECO:0000256" key="1">
    <source>
        <dbReference type="PROSITE-ProRule" id="PRU00339"/>
    </source>
</evidence>
<dbReference type="SUPFAM" id="SSF53756">
    <property type="entry name" value="UDP-Glycosyltransferase/glycogen phosphorylase"/>
    <property type="match status" value="1"/>
</dbReference>
<proteinExistence type="predicted"/>
<dbReference type="Gene3D" id="1.25.40.10">
    <property type="entry name" value="Tetratricopeptide repeat domain"/>
    <property type="match status" value="1"/>
</dbReference>
<dbReference type="InterPro" id="IPR011990">
    <property type="entry name" value="TPR-like_helical_dom_sf"/>
</dbReference>
<gene>
    <name evidence="2" type="ORF">GCM10011360_42030</name>
</gene>
<evidence type="ECO:0000313" key="2">
    <source>
        <dbReference type="EMBL" id="GGE50546.1"/>
    </source>
</evidence>
<reference evidence="3" key="1">
    <citation type="journal article" date="2019" name="Int. J. Syst. Evol. Microbiol.">
        <title>The Global Catalogue of Microorganisms (GCM) 10K type strain sequencing project: providing services to taxonomists for standard genome sequencing and annotation.</title>
        <authorList>
            <consortium name="The Broad Institute Genomics Platform"/>
            <consortium name="The Broad Institute Genome Sequencing Center for Infectious Disease"/>
            <person name="Wu L."/>
            <person name="Ma J."/>
        </authorList>
    </citation>
    <scope>NUCLEOTIDE SEQUENCE [LARGE SCALE GENOMIC DNA]</scope>
    <source>
        <strain evidence="3">CGMCC 1.12664</strain>
    </source>
</reference>
<sequence>MTDTALSRKDRRVMIAKAAKAYGIKGQESLDLHEAYQALGQNNVMKAVQLAHPITLSHPKSVHAWIVMGGAALAQREGATAEAFFQRALDFAPSESAALVGLAKAHVLQVQPEQAVQVAARAFAAGATEKGLIALYMELMSEMGRIQAATEIVAPVIADLNDAHLCLRLAEMLIDIEETGKAAYWLDRAWRLSPEPEIYRIGRLRGLVYGRRHEAAEQLADELLADPKTQDRDTVAVYKVLLMRLTGRPEAALELAESYEFASAERYGEMRGVVANILQDLGREPEADAAYVEGMHVTGTPLKVAKAYGAYLMRRGDFAQGSEQFSNRLEVGARRYIPYENSAPENLSAQDRIVWIGEQGIGDQLALLSLLKVAPVDTARVAMSLVTDARLVKGLAGNGFGFDVIDRRIFTSEPQQVTPKQLVYIGDLVRYIDPADRAAHQGGWLSPDMARMQHLRDKYDRLAKGGPVIGVAWASGSMMGHLRSVKLMDLLESVPEGALVVNLQYGDCKVAIEAAQKARPGVTILQDPEIDQMKDLAGFFAQVAAMDRVLTIDNTTAHVAGALGHPDTHVLIPTGSECMWYWGLEGTRDPWYGNLTLYRQEKLGQWDKPLSMMRQTVCP</sequence>
<dbReference type="Proteomes" id="UP000612855">
    <property type="component" value="Unassembled WGS sequence"/>
</dbReference>
<keyword evidence="3" id="KW-1185">Reference proteome</keyword>
<accession>A0A917EJS4</accession>